<dbReference type="SUPFAM" id="SSF54373">
    <property type="entry name" value="FAD-linked reductases, C-terminal domain"/>
    <property type="match status" value="1"/>
</dbReference>
<evidence type="ECO:0000313" key="3">
    <source>
        <dbReference type="Proteomes" id="UP000234275"/>
    </source>
</evidence>
<dbReference type="InterPro" id="IPR036188">
    <property type="entry name" value="FAD/NAD-bd_sf"/>
</dbReference>
<dbReference type="InterPro" id="IPR050281">
    <property type="entry name" value="Flavin_monoamine_oxidase"/>
</dbReference>
<dbReference type="AlphaFoldDB" id="A0A2I2GFD7"/>
<protein>
    <recommendedName>
        <fullName evidence="1">Amine oxidase domain-containing protein</fullName>
    </recommendedName>
</protein>
<dbReference type="Gene3D" id="3.90.660.10">
    <property type="match status" value="1"/>
</dbReference>
<keyword evidence="3" id="KW-1185">Reference proteome</keyword>
<dbReference type="RefSeq" id="XP_024706897.1">
    <property type="nucleotide sequence ID" value="XM_024843310.1"/>
</dbReference>
<dbReference type="Gene3D" id="1.10.10.1620">
    <property type="match status" value="1"/>
</dbReference>
<dbReference type="PANTHER" id="PTHR10742">
    <property type="entry name" value="FLAVIN MONOAMINE OXIDASE"/>
    <property type="match status" value="1"/>
</dbReference>
<organism evidence="2 3">
    <name type="scientific">Aspergillus steynii IBT 23096</name>
    <dbReference type="NCBI Taxonomy" id="1392250"/>
    <lineage>
        <taxon>Eukaryota</taxon>
        <taxon>Fungi</taxon>
        <taxon>Dikarya</taxon>
        <taxon>Ascomycota</taxon>
        <taxon>Pezizomycotina</taxon>
        <taxon>Eurotiomycetes</taxon>
        <taxon>Eurotiomycetidae</taxon>
        <taxon>Eurotiales</taxon>
        <taxon>Aspergillaceae</taxon>
        <taxon>Aspergillus</taxon>
        <taxon>Aspergillus subgen. Circumdati</taxon>
    </lineage>
</organism>
<dbReference type="STRING" id="1392250.A0A2I2GFD7"/>
<accession>A0A2I2GFD7</accession>
<dbReference type="VEuPathDB" id="FungiDB:P170DRAFT_320658"/>
<dbReference type="EMBL" id="MSFO01000002">
    <property type="protein sequence ID" value="PLB51595.1"/>
    <property type="molecule type" value="Genomic_DNA"/>
</dbReference>
<dbReference type="Proteomes" id="UP000234275">
    <property type="component" value="Unassembled WGS sequence"/>
</dbReference>
<dbReference type="Pfam" id="PF01593">
    <property type="entry name" value="Amino_oxidase"/>
    <property type="match status" value="1"/>
</dbReference>
<evidence type="ECO:0000313" key="2">
    <source>
        <dbReference type="EMBL" id="PLB51595.1"/>
    </source>
</evidence>
<comment type="caution">
    <text evidence="2">The sequence shown here is derived from an EMBL/GenBank/DDBJ whole genome shotgun (WGS) entry which is preliminary data.</text>
</comment>
<dbReference type="InterPro" id="IPR002937">
    <property type="entry name" value="Amino_oxidase"/>
</dbReference>
<reference evidence="2 3" key="1">
    <citation type="submission" date="2016-12" db="EMBL/GenBank/DDBJ databases">
        <title>The genomes of Aspergillus section Nigri reveals drivers in fungal speciation.</title>
        <authorList>
            <consortium name="DOE Joint Genome Institute"/>
            <person name="Vesth T.C."/>
            <person name="Nybo J."/>
            <person name="Theobald S."/>
            <person name="Brandl J."/>
            <person name="Frisvad J.C."/>
            <person name="Nielsen K.F."/>
            <person name="Lyhne E.K."/>
            <person name="Kogle M.E."/>
            <person name="Kuo A."/>
            <person name="Riley R."/>
            <person name="Clum A."/>
            <person name="Nolan M."/>
            <person name="Lipzen A."/>
            <person name="Salamov A."/>
            <person name="Henrissat B."/>
            <person name="Wiebenga A."/>
            <person name="De Vries R.P."/>
            <person name="Grigoriev I.V."/>
            <person name="Mortensen U.H."/>
            <person name="Andersen M.R."/>
            <person name="Baker S.E."/>
        </authorList>
    </citation>
    <scope>NUCLEOTIDE SEQUENCE [LARGE SCALE GENOMIC DNA]</scope>
    <source>
        <strain evidence="2 3">IBT 23096</strain>
    </source>
</reference>
<name>A0A2I2GFD7_9EURO</name>
<evidence type="ECO:0000259" key="1">
    <source>
        <dbReference type="Pfam" id="PF01593"/>
    </source>
</evidence>
<dbReference type="GeneID" id="36551010"/>
<dbReference type="PANTHER" id="PTHR10742:SF342">
    <property type="entry name" value="AMINE OXIDASE"/>
    <property type="match status" value="1"/>
</dbReference>
<proteinExistence type="predicted"/>
<feature type="domain" description="Amine oxidase" evidence="1">
    <location>
        <begin position="13"/>
        <end position="481"/>
    </location>
</feature>
<feature type="non-terminal residue" evidence="2">
    <location>
        <position position="482"/>
    </location>
</feature>
<dbReference type="OrthoDB" id="7777654at2759"/>
<sequence length="482" mass="54409">MLLDSLYPLITYEIVESSDRIGGRAFTYWFPRDAISAWVWGEYYDVGAMRFPDVCLLYLVFRLFRHLDITEDNGLLIPYYLQGQNCPQRYNGISYVPRPDGPKDPFHFSVSNHGLVPDATVNEGTETILDDAFGYYKHQLRRNFEQGLHALMRVDQFTTRDYIRQVMNYDFYSVQYLETTSSATGRYEQAFTESVLDSFVFDFPDSRPTSWFCIKGGASIITDKLTDRIRHKPLLQTRVTAIEHNPHSASPMTLKLTTPDHPDHPDHPDLHTKSYDAVFATPTLPCLQRIDLSRAGLSRAQTDAIRAIHYDSSTKVAVEFASPWWISLCGISRGGYAATDLPLRTCIYPSYVTEDIRPATLLCSYTFARDAQRIAPLTQDPSQLKSLVLHDLALLHYQSAGLSFAEIKALLAREFMAMHAYDWARDPNASGAFALYGPGQFANYYPELVSPAAGGRLFLVGEACSAHHAWIAGSLDSAYRAL</sequence>
<dbReference type="SUPFAM" id="SSF51905">
    <property type="entry name" value="FAD/NAD(P)-binding domain"/>
    <property type="match status" value="1"/>
</dbReference>
<dbReference type="GO" id="GO:0009063">
    <property type="term" value="P:amino acid catabolic process"/>
    <property type="evidence" value="ECO:0007669"/>
    <property type="project" value="TreeGrafter"/>
</dbReference>
<dbReference type="GO" id="GO:0001716">
    <property type="term" value="F:L-amino-acid oxidase activity"/>
    <property type="evidence" value="ECO:0007669"/>
    <property type="project" value="TreeGrafter"/>
</dbReference>
<gene>
    <name evidence="2" type="ORF">P170DRAFT_320658</name>
</gene>